<dbReference type="GO" id="GO:0008168">
    <property type="term" value="F:methyltransferase activity"/>
    <property type="evidence" value="ECO:0007669"/>
    <property type="project" value="UniProtKB-KW"/>
</dbReference>
<dbReference type="RefSeq" id="WP_317904010.1">
    <property type="nucleotide sequence ID" value="NZ_JAIRBC010000052.1"/>
</dbReference>
<name>A0AAE3EXT5_9FLAO</name>
<dbReference type="PANTHER" id="PTHR34203">
    <property type="entry name" value="METHYLTRANSFERASE, FKBM FAMILY PROTEIN"/>
    <property type="match status" value="1"/>
</dbReference>
<dbReference type="PANTHER" id="PTHR34203:SF13">
    <property type="entry name" value="EXPRESSED PROTEIN"/>
    <property type="match status" value="1"/>
</dbReference>
<organism evidence="2 3">
    <name type="scientific">Cerina litoralis</name>
    <dbReference type="NCBI Taxonomy" id="2874477"/>
    <lineage>
        <taxon>Bacteria</taxon>
        <taxon>Pseudomonadati</taxon>
        <taxon>Bacteroidota</taxon>
        <taxon>Flavobacteriia</taxon>
        <taxon>Flavobacteriales</taxon>
        <taxon>Flavobacteriaceae</taxon>
        <taxon>Cerina</taxon>
    </lineage>
</organism>
<dbReference type="InterPro" id="IPR006342">
    <property type="entry name" value="FkbM_mtfrase"/>
</dbReference>
<keyword evidence="3" id="KW-1185">Reference proteome</keyword>
<dbReference type="InterPro" id="IPR052514">
    <property type="entry name" value="SAM-dependent_MTase"/>
</dbReference>
<evidence type="ECO:0000259" key="1">
    <source>
        <dbReference type="Pfam" id="PF05050"/>
    </source>
</evidence>
<proteinExistence type="predicted"/>
<accession>A0AAE3EXT5</accession>
<dbReference type="Gene3D" id="3.40.50.150">
    <property type="entry name" value="Vaccinia Virus protein VP39"/>
    <property type="match status" value="1"/>
</dbReference>
<dbReference type="Pfam" id="PF05050">
    <property type="entry name" value="Methyltransf_21"/>
    <property type="match status" value="1"/>
</dbReference>
<reference evidence="2" key="1">
    <citation type="submission" date="2023-02" db="EMBL/GenBank/DDBJ databases">
        <title>Genome of Flavobacteriaceae gen. nov. sp. strain F89.</title>
        <authorList>
            <person name="Wang Y."/>
        </authorList>
    </citation>
    <scope>NUCLEOTIDE SEQUENCE</scope>
    <source>
        <strain evidence="2">F89</strain>
    </source>
</reference>
<comment type="caution">
    <text evidence="2">The sequence shown here is derived from an EMBL/GenBank/DDBJ whole genome shotgun (WGS) entry which is preliminary data.</text>
</comment>
<protein>
    <submittedName>
        <fullName evidence="2">FkbM family methyltransferase</fullName>
    </submittedName>
</protein>
<sequence>MKSLKTKIIHQIRLLQELGLAGYLSYSFRKNHMVKQNINGKKVWIRIGTMDPNAATSCFNGEFDILEGLFPKDYSGVIVDAGGYIGTAAIAFSEMYPNATVLTIEPSADNFYVLKKNVSKYPNIKPIHGALIASDDKKITLYNRNSGTWGFTVLKTPGDCPEAKEMEEIPAMRLSSLGVKMENIGILKLDIEGGEHALFSNDHKDLQLIPVIMIELHDRIIPGCSDLFFSFSKNRIVQKDEGEKYISIKKNFNQ</sequence>
<evidence type="ECO:0000313" key="3">
    <source>
        <dbReference type="Proteomes" id="UP001200642"/>
    </source>
</evidence>
<evidence type="ECO:0000313" key="2">
    <source>
        <dbReference type="EMBL" id="MCG2462878.1"/>
    </source>
</evidence>
<keyword evidence="2" id="KW-0808">Transferase</keyword>
<gene>
    <name evidence="2" type="ORF">K8352_19095</name>
</gene>
<dbReference type="AlphaFoldDB" id="A0AAE3EXT5"/>
<dbReference type="EMBL" id="JAIRBC010000052">
    <property type="protein sequence ID" value="MCG2462878.1"/>
    <property type="molecule type" value="Genomic_DNA"/>
</dbReference>
<dbReference type="Proteomes" id="UP001200642">
    <property type="component" value="Unassembled WGS sequence"/>
</dbReference>
<dbReference type="NCBIfam" id="TIGR01444">
    <property type="entry name" value="fkbM_fam"/>
    <property type="match status" value="1"/>
</dbReference>
<dbReference type="GO" id="GO:0032259">
    <property type="term" value="P:methylation"/>
    <property type="evidence" value="ECO:0007669"/>
    <property type="project" value="UniProtKB-KW"/>
</dbReference>
<feature type="domain" description="Methyltransferase FkbM" evidence="1">
    <location>
        <begin position="80"/>
        <end position="219"/>
    </location>
</feature>
<keyword evidence="2" id="KW-0489">Methyltransferase</keyword>
<dbReference type="SUPFAM" id="SSF53335">
    <property type="entry name" value="S-adenosyl-L-methionine-dependent methyltransferases"/>
    <property type="match status" value="1"/>
</dbReference>
<dbReference type="InterPro" id="IPR029063">
    <property type="entry name" value="SAM-dependent_MTases_sf"/>
</dbReference>